<evidence type="ECO:0000256" key="2">
    <source>
        <dbReference type="ARBA" id="ARBA00012035"/>
    </source>
</evidence>
<dbReference type="Gene3D" id="3.40.1190.20">
    <property type="match status" value="1"/>
</dbReference>
<keyword evidence="11 12" id="KW-0119">Carbohydrate metabolism</keyword>
<dbReference type="SUPFAM" id="SSF53613">
    <property type="entry name" value="Ribokinase-like"/>
    <property type="match status" value="1"/>
</dbReference>
<feature type="binding site" evidence="12">
    <location>
        <position position="289"/>
    </location>
    <ligand>
        <name>K(+)</name>
        <dbReference type="ChEBI" id="CHEBI:29103"/>
    </ligand>
</feature>
<feature type="binding site" evidence="12">
    <location>
        <position position="287"/>
    </location>
    <ligand>
        <name>K(+)</name>
        <dbReference type="ChEBI" id="CHEBI:29103"/>
    </ligand>
</feature>
<evidence type="ECO:0000256" key="7">
    <source>
        <dbReference type="ARBA" id="ARBA00022777"/>
    </source>
</evidence>
<comment type="function">
    <text evidence="12">Catalyzes the phosphorylation of ribose at O-5 in a reaction requiring ATP and magnesium. The resulting D-ribose-5-phosphate can then be used either for sythesis of nucleotides, histidine, and tryptophan, or as a component of the pentose phosphate pathway.</text>
</comment>
<dbReference type="AlphaFoldDB" id="A0A419STG7"/>
<evidence type="ECO:0000256" key="9">
    <source>
        <dbReference type="ARBA" id="ARBA00022842"/>
    </source>
</evidence>
<keyword evidence="5 12" id="KW-0479">Metal-binding</keyword>
<feature type="binding site" evidence="12">
    <location>
        <position position="142"/>
    </location>
    <ligand>
        <name>substrate</name>
    </ligand>
</feature>
<dbReference type="HAMAP" id="MF_01987">
    <property type="entry name" value="Ribokinase"/>
    <property type="match status" value="1"/>
</dbReference>
<dbReference type="UniPathway" id="UPA00916">
    <property type="reaction ID" value="UER00889"/>
</dbReference>
<reference evidence="14 15" key="1">
    <citation type="submission" date="2016-08" db="EMBL/GenBank/DDBJ databases">
        <title>A new outlook on sporulation: Clostridium algidixylanolyticum.</title>
        <authorList>
            <person name="Poppleton D.I."/>
            <person name="Gribaldo S."/>
        </authorList>
    </citation>
    <scope>NUCLEOTIDE SEQUENCE [LARGE SCALE GENOMIC DNA]</scope>
    <source>
        <strain evidence="14 15">SPL73</strain>
    </source>
</reference>
<evidence type="ECO:0000256" key="6">
    <source>
        <dbReference type="ARBA" id="ARBA00022741"/>
    </source>
</evidence>
<keyword evidence="7 12" id="KW-0418">Kinase</keyword>
<keyword evidence="15" id="KW-1185">Reference proteome</keyword>
<evidence type="ECO:0000256" key="3">
    <source>
        <dbReference type="ARBA" id="ARBA00016943"/>
    </source>
</evidence>
<feature type="binding site" evidence="12">
    <location>
        <position position="278"/>
    </location>
    <ligand>
        <name>ATP</name>
        <dbReference type="ChEBI" id="CHEBI:30616"/>
    </ligand>
</feature>
<keyword evidence="8 12" id="KW-0067">ATP-binding</keyword>
<keyword evidence="6 12" id="KW-0547">Nucleotide-binding</keyword>
<feature type="binding site" evidence="12">
    <location>
        <position position="293"/>
    </location>
    <ligand>
        <name>K(+)</name>
        <dbReference type="ChEBI" id="CHEBI:29103"/>
    </ligand>
</feature>
<feature type="active site" description="Proton acceptor" evidence="12">
    <location>
        <position position="254"/>
    </location>
</feature>
<evidence type="ECO:0000256" key="12">
    <source>
        <dbReference type="HAMAP-Rule" id="MF_01987"/>
    </source>
</evidence>
<feature type="binding site" evidence="12">
    <location>
        <begin position="253"/>
        <end position="254"/>
    </location>
    <ligand>
        <name>ATP</name>
        <dbReference type="ChEBI" id="CHEBI:30616"/>
    </ligand>
</feature>
<dbReference type="PRINTS" id="PR00990">
    <property type="entry name" value="RIBOKINASE"/>
</dbReference>
<feature type="binding site" evidence="12">
    <location>
        <begin position="222"/>
        <end position="227"/>
    </location>
    <ligand>
        <name>ATP</name>
        <dbReference type="ChEBI" id="CHEBI:30616"/>
    </ligand>
</feature>
<dbReference type="NCBIfam" id="TIGR02152">
    <property type="entry name" value="D_ribokin_bact"/>
    <property type="match status" value="1"/>
</dbReference>
<dbReference type="GO" id="GO:0046872">
    <property type="term" value="F:metal ion binding"/>
    <property type="evidence" value="ECO:0007669"/>
    <property type="project" value="UniProtKB-KW"/>
</dbReference>
<dbReference type="EMBL" id="MCIA01000034">
    <property type="protein sequence ID" value="RKD28540.1"/>
    <property type="molecule type" value="Genomic_DNA"/>
</dbReference>
<protein>
    <recommendedName>
        <fullName evidence="3 12">Ribokinase</fullName>
        <shortName evidence="12">RK</shortName>
        <ecNumber evidence="2 12">2.7.1.15</ecNumber>
    </recommendedName>
</protein>
<keyword evidence="4 12" id="KW-0808">Transferase</keyword>
<comment type="caution">
    <text evidence="12">Lacks conserved residue(s) required for the propagation of feature annotation.</text>
</comment>
<comment type="similarity">
    <text evidence="12">Belongs to the carbohydrate kinase PfkB family. Ribokinase subfamily.</text>
</comment>
<comment type="similarity">
    <text evidence="1">Belongs to the carbohydrate kinase pfkB family.</text>
</comment>
<keyword evidence="12" id="KW-0963">Cytoplasm</keyword>
<feature type="binding site" evidence="12">
    <location>
        <position position="284"/>
    </location>
    <ligand>
        <name>K(+)</name>
        <dbReference type="ChEBI" id="CHEBI:29103"/>
    </ligand>
</feature>
<comment type="catalytic activity">
    <reaction evidence="12">
        <text>D-ribose + ATP = D-ribose 5-phosphate + ADP + H(+)</text>
        <dbReference type="Rhea" id="RHEA:13697"/>
        <dbReference type="ChEBI" id="CHEBI:15378"/>
        <dbReference type="ChEBI" id="CHEBI:30616"/>
        <dbReference type="ChEBI" id="CHEBI:47013"/>
        <dbReference type="ChEBI" id="CHEBI:78346"/>
        <dbReference type="ChEBI" id="CHEBI:456216"/>
        <dbReference type="EC" id="2.7.1.15"/>
    </reaction>
</comment>
<name>A0A419STG7_9FIRM</name>
<feature type="binding site" evidence="12">
    <location>
        <position position="248"/>
    </location>
    <ligand>
        <name>K(+)</name>
        <dbReference type="ChEBI" id="CHEBI:29103"/>
    </ligand>
</feature>
<keyword evidence="10 12" id="KW-0630">Potassium</keyword>
<dbReference type="InterPro" id="IPR002139">
    <property type="entry name" value="Ribo/fructo_kinase"/>
</dbReference>
<comment type="subcellular location">
    <subcellularLocation>
        <location evidence="12">Cytoplasm</location>
    </subcellularLocation>
</comment>
<comment type="cofactor">
    <cofactor evidence="12">
        <name>Mg(2+)</name>
        <dbReference type="ChEBI" id="CHEBI:18420"/>
    </cofactor>
    <text evidence="12">Requires a divalent cation, most likely magnesium in vivo, as an electrophilic catalyst to aid phosphoryl group transfer. It is the chelate of the metal and the nucleotide that is the actual substrate.</text>
</comment>
<dbReference type="InterPro" id="IPR011611">
    <property type="entry name" value="PfkB_dom"/>
</dbReference>
<comment type="pathway">
    <text evidence="12">Carbohydrate metabolism; D-ribose degradation; D-ribose 5-phosphate from beta-D-ribopyranose: step 2/2.</text>
</comment>
<dbReference type="GO" id="GO:0019303">
    <property type="term" value="P:D-ribose catabolic process"/>
    <property type="evidence" value="ECO:0007669"/>
    <property type="project" value="UniProtKB-UniRule"/>
</dbReference>
<evidence type="ECO:0000256" key="1">
    <source>
        <dbReference type="ARBA" id="ARBA00005380"/>
    </source>
</evidence>
<accession>A0A419STG7</accession>
<dbReference type="OrthoDB" id="9775849at2"/>
<evidence type="ECO:0000256" key="11">
    <source>
        <dbReference type="ARBA" id="ARBA00023277"/>
    </source>
</evidence>
<feature type="binding site" evidence="12">
    <location>
        <position position="254"/>
    </location>
    <ligand>
        <name>substrate</name>
    </ligand>
</feature>
<proteinExistence type="inferred from homology"/>
<feature type="domain" description="Carbohydrate kinase PfkB" evidence="13">
    <location>
        <begin position="4"/>
        <end position="296"/>
    </location>
</feature>
<dbReference type="RefSeq" id="WP_120198502.1">
    <property type="nucleotide sequence ID" value="NZ_MCIA01000034.1"/>
</dbReference>
<dbReference type="InterPro" id="IPR002173">
    <property type="entry name" value="Carboh/pur_kinase_PfkB_CS"/>
</dbReference>
<keyword evidence="9 12" id="KW-0460">Magnesium</keyword>
<evidence type="ECO:0000256" key="8">
    <source>
        <dbReference type="ARBA" id="ARBA00022840"/>
    </source>
</evidence>
<dbReference type="PANTHER" id="PTHR10584:SF166">
    <property type="entry name" value="RIBOKINASE"/>
    <property type="match status" value="1"/>
</dbReference>
<feature type="binding site" evidence="12">
    <location>
        <begin position="12"/>
        <end position="14"/>
    </location>
    <ligand>
        <name>substrate</name>
    </ligand>
</feature>
<comment type="activity regulation">
    <text evidence="12">Activated by a monovalent cation that binds near, but not in, the active site. The most likely occupant of the site in vivo is potassium. Ion binding induces a conformational change that may alter substrate affinity.</text>
</comment>
<sequence length="315" mass="33438">MGNKVTVFGSFVVDLMGRCPHLPAPGETVKGSVFQMGPGGKGFNQGVAAHKAGADVTMVTKLGSDAFAELALSTMKNLGMNEERIFHTDETETGSALILVDENTGQNQIVVVLGACGKITDQEVESLADLLEESKYLLTQLETNVSAVEKIVDMAYERGVSIILNTAPVQPVSDFVLSRVDLITPNEVEAEILTGTKVHGVESASTASDYFFKKGVKNVLITMGGSGVFLATPHKRGFLPAYKVTALDTTGAGDAFNGGLTAALSEGKDLWEASQFANALAAISVQRLGTTLSMPEREEVDAFMKERGKGEWILC</sequence>
<dbReference type="Proteomes" id="UP000284277">
    <property type="component" value="Unassembled WGS sequence"/>
</dbReference>
<dbReference type="PROSITE" id="PS00584">
    <property type="entry name" value="PFKB_KINASES_2"/>
    <property type="match status" value="1"/>
</dbReference>
<dbReference type="EC" id="2.7.1.15" evidence="2 12"/>
<dbReference type="CDD" id="cd01174">
    <property type="entry name" value="ribokinase"/>
    <property type="match status" value="1"/>
</dbReference>
<comment type="caution">
    <text evidence="14">The sequence shown here is derived from an EMBL/GenBank/DDBJ whole genome shotgun (WGS) entry which is preliminary data.</text>
</comment>
<feature type="binding site" evidence="12">
    <location>
        <position position="186"/>
    </location>
    <ligand>
        <name>ATP</name>
        <dbReference type="ChEBI" id="CHEBI:30616"/>
    </ligand>
</feature>
<evidence type="ECO:0000259" key="13">
    <source>
        <dbReference type="Pfam" id="PF00294"/>
    </source>
</evidence>
<feature type="binding site" evidence="12">
    <location>
        <position position="250"/>
    </location>
    <ligand>
        <name>K(+)</name>
        <dbReference type="ChEBI" id="CHEBI:29103"/>
    </ligand>
</feature>
<comment type="subunit">
    <text evidence="12">Homodimer.</text>
</comment>
<dbReference type="GO" id="GO:0005524">
    <property type="term" value="F:ATP binding"/>
    <property type="evidence" value="ECO:0007669"/>
    <property type="project" value="UniProtKB-UniRule"/>
</dbReference>
<feature type="binding site" evidence="12">
    <location>
        <begin position="40"/>
        <end position="44"/>
    </location>
    <ligand>
        <name>substrate</name>
    </ligand>
</feature>
<organism evidence="14 15">
    <name type="scientific">Lacrimispora algidixylanolytica</name>
    <dbReference type="NCBI Taxonomy" id="94868"/>
    <lineage>
        <taxon>Bacteria</taxon>
        <taxon>Bacillati</taxon>
        <taxon>Bacillota</taxon>
        <taxon>Clostridia</taxon>
        <taxon>Lachnospirales</taxon>
        <taxon>Lachnospiraceae</taxon>
        <taxon>Lacrimispora</taxon>
    </lineage>
</organism>
<evidence type="ECO:0000313" key="14">
    <source>
        <dbReference type="EMBL" id="RKD28540.1"/>
    </source>
</evidence>
<dbReference type="PANTHER" id="PTHR10584">
    <property type="entry name" value="SUGAR KINASE"/>
    <property type="match status" value="1"/>
</dbReference>
<evidence type="ECO:0000256" key="5">
    <source>
        <dbReference type="ARBA" id="ARBA00022723"/>
    </source>
</evidence>
<dbReference type="InterPro" id="IPR011877">
    <property type="entry name" value="Ribokinase"/>
</dbReference>
<evidence type="ECO:0000313" key="15">
    <source>
        <dbReference type="Proteomes" id="UP000284277"/>
    </source>
</evidence>
<dbReference type="GO" id="GO:0004747">
    <property type="term" value="F:ribokinase activity"/>
    <property type="evidence" value="ECO:0007669"/>
    <property type="project" value="UniProtKB-UniRule"/>
</dbReference>
<dbReference type="InterPro" id="IPR029056">
    <property type="entry name" value="Ribokinase-like"/>
</dbReference>
<gene>
    <name evidence="12" type="primary">rbsK</name>
    <name evidence="14" type="ORF">BET01_09975</name>
</gene>
<dbReference type="Pfam" id="PF00294">
    <property type="entry name" value="PfkB"/>
    <property type="match status" value="1"/>
</dbReference>
<dbReference type="GO" id="GO:0005829">
    <property type="term" value="C:cytosol"/>
    <property type="evidence" value="ECO:0007669"/>
    <property type="project" value="TreeGrafter"/>
</dbReference>
<evidence type="ECO:0000256" key="10">
    <source>
        <dbReference type="ARBA" id="ARBA00022958"/>
    </source>
</evidence>
<evidence type="ECO:0000256" key="4">
    <source>
        <dbReference type="ARBA" id="ARBA00022679"/>
    </source>
</evidence>